<gene>
    <name evidence="1" type="ORF">PCAR00345_LOCUS28028</name>
</gene>
<sequence length="170" mass="19421">MKARPVLQDEKDIEGVATMEAYQVTDQCVALAQREAFSQSNTDPRVAKTAKDCCFIVDKKEQRKTTMEPLVARVFDIARPFESPLGTGFPIENRPTEPQTSHSMASYLRLRRDRREPFIKTVSDLHFLLFLCNMLDMKVDMPVLCDKVVNGKHDELDGFQMMINCYAGLQ</sequence>
<dbReference type="GO" id="GO:0043130">
    <property type="term" value="F:ubiquitin binding"/>
    <property type="evidence" value="ECO:0007669"/>
    <property type="project" value="TreeGrafter"/>
</dbReference>
<dbReference type="PANTHER" id="PTHR12710">
    <property type="entry name" value="NUCLEAR PROTEIN LOCALIZATION 4"/>
    <property type="match status" value="1"/>
</dbReference>
<dbReference type="PANTHER" id="PTHR12710:SF0">
    <property type="entry name" value="NUCLEAR PROTEIN LOCALIZATION PROTEIN 4 HOMOLOG"/>
    <property type="match status" value="1"/>
</dbReference>
<dbReference type="GO" id="GO:0006511">
    <property type="term" value="P:ubiquitin-dependent protein catabolic process"/>
    <property type="evidence" value="ECO:0007669"/>
    <property type="project" value="InterPro"/>
</dbReference>
<dbReference type="GO" id="GO:0005634">
    <property type="term" value="C:nucleus"/>
    <property type="evidence" value="ECO:0007669"/>
    <property type="project" value="TreeGrafter"/>
</dbReference>
<dbReference type="InterPro" id="IPR016563">
    <property type="entry name" value="Npl4"/>
</dbReference>
<name>A0A7S4BSF5_CHRCT</name>
<evidence type="ECO:0000313" key="1">
    <source>
        <dbReference type="EMBL" id="CAE0775394.1"/>
    </source>
</evidence>
<dbReference type="GO" id="GO:0031625">
    <property type="term" value="F:ubiquitin protein ligase binding"/>
    <property type="evidence" value="ECO:0007669"/>
    <property type="project" value="TreeGrafter"/>
</dbReference>
<organism evidence="1">
    <name type="scientific">Chrysotila carterae</name>
    <name type="common">Marine alga</name>
    <name type="synonym">Syracosphaera carterae</name>
    <dbReference type="NCBI Taxonomy" id="13221"/>
    <lineage>
        <taxon>Eukaryota</taxon>
        <taxon>Haptista</taxon>
        <taxon>Haptophyta</taxon>
        <taxon>Prymnesiophyceae</taxon>
        <taxon>Isochrysidales</taxon>
        <taxon>Isochrysidaceae</taxon>
        <taxon>Chrysotila</taxon>
    </lineage>
</organism>
<protein>
    <submittedName>
        <fullName evidence="1">Uncharacterized protein</fullName>
    </submittedName>
</protein>
<dbReference type="EMBL" id="HBIZ01043784">
    <property type="protein sequence ID" value="CAE0775394.1"/>
    <property type="molecule type" value="Transcribed_RNA"/>
</dbReference>
<proteinExistence type="predicted"/>
<reference evidence="1" key="1">
    <citation type="submission" date="2021-01" db="EMBL/GenBank/DDBJ databases">
        <authorList>
            <person name="Corre E."/>
            <person name="Pelletier E."/>
            <person name="Niang G."/>
            <person name="Scheremetjew M."/>
            <person name="Finn R."/>
            <person name="Kale V."/>
            <person name="Holt S."/>
            <person name="Cochrane G."/>
            <person name="Meng A."/>
            <person name="Brown T."/>
            <person name="Cohen L."/>
        </authorList>
    </citation>
    <scope>NUCLEOTIDE SEQUENCE</scope>
    <source>
        <strain evidence="1">CCMP645</strain>
    </source>
</reference>
<accession>A0A7S4BSF5</accession>
<dbReference type="AlphaFoldDB" id="A0A7S4BSF5"/>